<dbReference type="PANTHER" id="PTHR33164:SF43">
    <property type="entry name" value="HTH-TYPE TRANSCRIPTIONAL REPRESSOR YETL"/>
    <property type="match status" value="1"/>
</dbReference>
<dbReference type="GO" id="GO:0003700">
    <property type="term" value="F:DNA-binding transcription factor activity"/>
    <property type="evidence" value="ECO:0007669"/>
    <property type="project" value="InterPro"/>
</dbReference>
<sequence>MSAEPTADTVWSLLTHTVMEHRDPWRRAVAERTGLPFSRIRVLKRLRAGAMTLSQLAAAAVVDKPAATVAVNDLVERGLVVRDTNPDNRRCKLVTLTEAGRTVLVQAAEIPDPAPPALTELSPAELRTLHDLLTRLQQ</sequence>
<dbReference type="AlphaFoldDB" id="A0A3A4KKR4"/>
<dbReference type="PRINTS" id="PR00598">
    <property type="entry name" value="HTHMARR"/>
</dbReference>
<evidence type="ECO:0000313" key="2">
    <source>
        <dbReference type="EMBL" id="RJO73587.1"/>
    </source>
</evidence>
<dbReference type="SMART" id="SM00347">
    <property type="entry name" value="HTH_MARR"/>
    <property type="match status" value="1"/>
</dbReference>
<evidence type="ECO:0000313" key="3">
    <source>
        <dbReference type="Proteomes" id="UP000266677"/>
    </source>
</evidence>
<comment type="caution">
    <text evidence="2">The sequence shown here is derived from an EMBL/GenBank/DDBJ whole genome shotgun (WGS) entry which is preliminary data.</text>
</comment>
<proteinExistence type="predicted"/>
<evidence type="ECO:0000259" key="1">
    <source>
        <dbReference type="PROSITE" id="PS50995"/>
    </source>
</evidence>
<accession>A0A3A4KKR4</accession>
<reference evidence="2 3" key="1">
    <citation type="submission" date="2018-09" db="EMBL/GenBank/DDBJ databases">
        <title>YIM PH21274 draft genome.</title>
        <authorList>
            <person name="Miao C."/>
        </authorList>
    </citation>
    <scope>NUCLEOTIDE SEQUENCE [LARGE SCALE GENOMIC DNA]</scope>
    <source>
        <strain evidence="2 3">YIM PH 21724</strain>
    </source>
</reference>
<dbReference type="PROSITE" id="PS50995">
    <property type="entry name" value="HTH_MARR_2"/>
    <property type="match status" value="1"/>
</dbReference>
<keyword evidence="3" id="KW-1185">Reference proteome</keyword>
<dbReference type="InterPro" id="IPR036390">
    <property type="entry name" value="WH_DNA-bd_sf"/>
</dbReference>
<dbReference type="SUPFAM" id="SSF46785">
    <property type="entry name" value="Winged helix' DNA-binding domain"/>
    <property type="match status" value="1"/>
</dbReference>
<dbReference type="InterPro" id="IPR039422">
    <property type="entry name" value="MarR/SlyA-like"/>
</dbReference>
<dbReference type="InterPro" id="IPR000835">
    <property type="entry name" value="HTH_MarR-typ"/>
</dbReference>
<dbReference type="Pfam" id="PF01047">
    <property type="entry name" value="MarR"/>
    <property type="match status" value="1"/>
</dbReference>
<organism evidence="2 3">
    <name type="scientific">Nocardia panacis</name>
    <dbReference type="NCBI Taxonomy" id="2340916"/>
    <lineage>
        <taxon>Bacteria</taxon>
        <taxon>Bacillati</taxon>
        <taxon>Actinomycetota</taxon>
        <taxon>Actinomycetes</taxon>
        <taxon>Mycobacteriales</taxon>
        <taxon>Nocardiaceae</taxon>
        <taxon>Nocardia</taxon>
    </lineage>
</organism>
<dbReference type="PANTHER" id="PTHR33164">
    <property type="entry name" value="TRANSCRIPTIONAL REGULATOR, MARR FAMILY"/>
    <property type="match status" value="1"/>
</dbReference>
<dbReference type="EMBL" id="QZFU01000023">
    <property type="protein sequence ID" value="RJO73587.1"/>
    <property type="molecule type" value="Genomic_DNA"/>
</dbReference>
<dbReference type="Proteomes" id="UP000266677">
    <property type="component" value="Unassembled WGS sequence"/>
</dbReference>
<feature type="domain" description="HTH marR-type" evidence="1">
    <location>
        <begin position="7"/>
        <end position="138"/>
    </location>
</feature>
<gene>
    <name evidence="2" type="ORF">D5S18_20545</name>
</gene>
<dbReference type="RefSeq" id="WP_120042664.1">
    <property type="nucleotide sequence ID" value="NZ_QZFU01000023.1"/>
</dbReference>
<dbReference type="OrthoDB" id="8635520at2"/>
<name>A0A3A4KKR4_9NOCA</name>
<dbReference type="Gene3D" id="1.10.10.10">
    <property type="entry name" value="Winged helix-like DNA-binding domain superfamily/Winged helix DNA-binding domain"/>
    <property type="match status" value="1"/>
</dbReference>
<protein>
    <submittedName>
        <fullName evidence="2">MarR family transcriptional regulator</fullName>
    </submittedName>
</protein>
<dbReference type="InterPro" id="IPR036388">
    <property type="entry name" value="WH-like_DNA-bd_sf"/>
</dbReference>
<dbReference type="GO" id="GO:0006950">
    <property type="term" value="P:response to stress"/>
    <property type="evidence" value="ECO:0007669"/>
    <property type="project" value="TreeGrafter"/>
</dbReference>